<evidence type="ECO:0000313" key="8">
    <source>
        <dbReference type="Proteomes" id="UP000248745"/>
    </source>
</evidence>
<dbReference type="EMBL" id="QKTW01000015">
    <property type="protein sequence ID" value="PZF73091.1"/>
    <property type="molecule type" value="Genomic_DNA"/>
</dbReference>
<organism evidence="7 8">
    <name type="scientific">Taibaiella soli</name>
    <dbReference type="NCBI Taxonomy" id="1649169"/>
    <lineage>
        <taxon>Bacteria</taxon>
        <taxon>Pseudomonadati</taxon>
        <taxon>Bacteroidota</taxon>
        <taxon>Chitinophagia</taxon>
        <taxon>Chitinophagales</taxon>
        <taxon>Chitinophagaceae</taxon>
        <taxon>Taibaiella</taxon>
    </lineage>
</organism>
<dbReference type="Proteomes" id="UP000248745">
    <property type="component" value="Unassembled WGS sequence"/>
</dbReference>
<dbReference type="PANTHER" id="PTHR30055">
    <property type="entry name" value="HTH-TYPE TRANSCRIPTIONAL REGULATOR RUTR"/>
    <property type="match status" value="1"/>
</dbReference>
<comment type="caution">
    <text evidence="7">The sequence shown here is derived from an EMBL/GenBank/DDBJ whole genome shotgun (WGS) entry which is preliminary data.</text>
</comment>
<dbReference type="PROSITE" id="PS50977">
    <property type="entry name" value="HTH_TETR_2"/>
    <property type="match status" value="1"/>
</dbReference>
<dbReference type="GO" id="GO:0000976">
    <property type="term" value="F:transcription cis-regulatory region binding"/>
    <property type="evidence" value="ECO:0007669"/>
    <property type="project" value="TreeGrafter"/>
</dbReference>
<evidence type="ECO:0000256" key="1">
    <source>
        <dbReference type="ARBA" id="ARBA00022491"/>
    </source>
</evidence>
<dbReference type="RefSeq" id="WP_110998669.1">
    <property type="nucleotide sequence ID" value="NZ_QKTW01000015.1"/>
</dbReference>
<evidence type="ECO:0000259" key="6">
    <source>
        <dbReference type="PROSITE" id="PS50977"/>
    </source>
</evidence>
<name>A0A2W2ACR3_9BACT</name>
<keyword evidence="8" id="KW-1185">Reference proteome</keyword>
<dbReference type="Gene3D" id="1.10.10.60">
    <property type="entry name" value="Homeodomain-like"/>
    <property type="match status" value="1"/>
</dbReference>
<evidence type="ECO:0000313" key="7">
    <source>
        <dbReference type="EMBL" id="PZF73091.1"/>
    </source>
</evidence>
<dbReference type="OrthoDB" id="881297at2"/>
<keyword evidence="3 5" id="KW-0238">DNA-binding</keyword>
<protein>
    <recommendedName>
        <fullName evidence="6">HTH tetR-type domain-containing protein</fullName>
    </recommendedName>
</protein>
<dbReference type="InterPro" id="IPR009057">
    <property type="entry name" value="Homeodomain-like_sf"/>
</dbReference>
<dbReference type="InterPro" id="IPR050109">
    <property type="entry name" value="HTH-type_TetR-like_transc_reg"/>
</dbReference>
<dbReference type="InterPro" id="IPR036271">
    <property type="entry name" value="Tet_transcr_reg_TetR-rel_C_sf"/>
</dbReference>
<evidence type="ECO:0000256" key="4">
    <source>
        <dbReference type="ARBA" id="ARBA00023163"/>
    </source>
</evidence>
<accession>A0A2W2ACR3</accession>
<feature type="domain" description="HTH tetR-type" evidence="6">
    <location>
        <begin position="1"/>
        <end position="61"/>
    </location>
</feature>
<dbReference type="SUPFAM" id="SSF48498">
    <property type="entry name" value="Tetracyclin repressor-like, C-terminal domain"/>
    <property type="match status" value="1"/>
</dbReference>
<feature type="DNA-binding region" description="H-T-H motif" evidence="5">
    <location>
        <begin position="24"/>
        <end position="43"/>
    </location>
</feature>
<sequence>MDTLTKIMNAAVELFRRYGFKTITMDDIARHTGVSKKTLYQHFANKQEVINESVTWYKNHLFELCQQIFDSSGNAIEAMVGLMSLMEQTFRQMNPIAMMELQRYYPEGHQRFRDTLLSQDVDVIRKNIERGKEEELYREEINADLMAKIYIETSVSLCMSPILLNDRYDLHVMNKELMEHFLYGLMTPKGIKLYTKYKKTYLKQVVKI</sequence>
<reference evidence="7 8" key="1">
    <citation type="submission" date="2018-06" db="EMBL/GenBank/DDBJ databases">
        <title>Mucibacter soli gen. nov., sp. nov., a new member of the family Chitinophagaceae producing mucin.</title>
        <authorList>
            <person name="Kim M.-K."/>
            <person name="Park S."/>
            <person name="Kim T.-S."/>
            <person name="Joung Y."/>
            <person name="Han J.-H."/>
            <person name="Kim S.B."/>
        </authorList>
    </citation>
    <scope>NUCLEOTIDE SEQUENCE [LARGE SCALE GENOMIC DNA]</scope>
    <source>
        <strain evidence="7 8">R1-15</strain>
    </source>
</reference>
<dbReference type="Gene3D" id="1.10.357.10">
    <property type="entry name" value="Tetracycline Repressor, domain 2"/>
    <property type="match status" value="1"/>
</dbReference>
<dbReference type="PANTHER" id="PTHR30055:SF175">
    <property type="entry name" value="HTH-TYPE TRANSCRIPTIONAL REPRESSOR KSTR2"/>
    <property type="match status" value="1"/>
</dbReference>
<evidence type="ECO:0000256" key="3">
    <source>
        <dbReference type="ARBA" id="ARBA00023125"/>
    </source>
</evidence>
<keyword evidence="4" id="KW-0804">Transcription</keyword>
<dbReference type="AlphaFoldDB" id="A0A2W2ACR3"/>
<dbReference type="InterPro" id="IPR001647">
    <property type="entry name" value="HTH_TetR"/>
</dbReference>
<keyword evidence="2" id="KW-0805">Transcription regulation</keyword>
<evidence type="ECO:0000256" key="5">
    <source>
        <dbReference type="PROSITE-ProRule" id="PRU00335"/>
    </source>
</evidence>
<keyword evidence="1" id="KW-0678">Repressor</keyword>
<evidence type="ECO:0000256" key="2">
    <source>
        <dbReference type="ARBA" id="ARBA00023015"/>
    </source>
</evidence>
<gene>
    <name evidence="7" type="ORF">DN068_09460</name>
</gene>
<dbReference type="GO" id="GO:0003700">
    <property type="term" value="F:DNA-binding transcription factor activity"/>
    <property type="evidence" value="ECO:0007669"/>
    <property type="project" value="TreeGrafter"/>
</dbReference>
<proteinExistence type="predicted"/>
<dbReference type="PRINTS" id="PR00455">
    <property type="entry name" value="HTHTETR"/>
</dbReference>
<dbReference type="SUPFAM" id="SSF46689">
    <property type="entry name" value="Homeodomain-like"/>
    <property type="match status" value="1"/>
</dbReference>
<dbReference type="Pfam" id="PF00440">
    <property type="entry name" value="TetR_N"/>
    <property type="match status" value="1"/>
</dbReference>